<feature type="transmembrane region" description="Helical" evidence="1">
    <location>
        <begin position="196"/>
        <end position="219"/>
    </location>
</feature>
<comment type="caution">
    <text evidence="2">The sequence shown here is derived from an EMBL/GenBank/DDBJ whole genome shotgun (WGS) entry which is preliminary data.</text>
</comment>
<feature type="transmembrane region" description="Helical" evidence="1">
    <location>
        <begin position="78"/>
        <end position="96"/>
    </location>
</feature>
<feature type="transmembrane region" description="Helical" evidence="1">
    <location>
        <begin position="108"/>
        <end position="127"/>
    </location>
</feature>
<gene>
    <name evidence="2" type="ORF">ACFQ34_27090</name>
</gene>
<feature type="transmembrane region" description="Helical" evidence="1">
    <location>
        <begin position="25"/>
        <end position="44"/>
    </location>
</feature>
<keyword evidence="1" id="KW-0812">Transmembrane</keyword>
<reference evidence="3" key="1">
    <citation type="journal article" date="2019" name="Int. J. Syst. Evol. Microbiol.">
        <title>The Global Catalogue of Microorganisms (GCM) 10K type strain sequencing project: providing services to taxonomists for standard genome sequencing and annotation.</title>
        <authorList>
            <consortium name="The Broad Institute Genomics Platform"/>
            <consortium name="The Broad Institute Genome Sequencing Center for Infectious Disease"/>
            <person name="Wu L."/>
            <person name="Ma J."/>
        </authorList>
    </citation>
    <scope>NUCLEOTIDE SEQUENCE [LARGE SCALE GENOMIC DNA]</scope>
    <source>
        <strain evidence="3">CCUG 49018</strain>
    </source>
</reference>
<protein>
    <submittedName>
        <fullName evidence="2">VC0807 family protein</fullName>
    </submittedName>
</protein>
<dbReference type="RefSeq" id="WP_346092655.1">
    <property type="nucleotide sequence ID" value="NZ_BAABKS010000057.1"/>
</dbReference>
<evidence type="ECO:0000313" key="2">
    <source>
        <dbReference type="EMBL" id="MFD1236970.1"/>
    </source>
</evidence>
<organism evidence="2 3">
    <name type="scientific">Pseudonocardia benzenivorans</name>
    <dbReference type="NCBI Taxonomy" id="228005"/>
    <lineage>
        <taxon>Bacteria</taxon>
        <taxon>Bacillati</taxon>
        <taxon>Actinomycetota</taxon>
        <taxon>Actinomycetes</taxon>
        <taxon>Pseudonocardiales</taxon>
        <taxon>Pseudonocardiaceae</taxon>
        <taxon>Pseudonocardia</taxon>
    </lineage>
</organism>
<feature type="transmembrane region" description="Helical" evidence="1">
    <location>
        <begin position="50"/>
        <end position="71"/>
    </location>
</feature>
<name>A0ABW3VQ90_9PSEU</name>
<dbReference type="Proteomes" id="UP001597182">
    <property type="component" value="Unassembled WGS sequence"/>
</dbReference>
<feature type="transmembrane region" description="Helical" evidence="1">
    <location>
        <begin position="171"/>
        <end position="190"/>
    </location>
</feature>
<dbReference type="NCBIfam" id="NF041646">
    <property type="entry name" value="VC0807_fam"/>
    <property type="match status" value="1"/>
</dbReference>
<sequence>MMIDQKPVAAPSSGGDAGLRRVVRANLLAVVFEVLVPMGLFYGLRAAGVSQWWALMAGVLVAAPFVVWTVVRNRRVDLVALVTLSVLVLSVVLGLLSDDPRTLAIREGWTAALGGLFGAWMLVTVVVGKPAQLTLGRTIAEIKRGAEGAAAWAGRWDTDERFRRGLRVNTAVWGAVLLVNAVIHVVLVYLLPIDLIALVTTVVWFVVLGCLIAWHVWYIRKEDIDA</sequence>
<keyword evidence="1" id="KW-0472">Membrane</keyword>
<keyword evidence="3" id="KW-1185">Reference proteome</keyword>
<evidence type="ECO:0000313" key="3">
    <source>
        <dbReference type="Proteomes" id="UP001597182"/>
    </source>
</evidence>
<accession>A0ABW3VQ90</accession>
<evidence type="ECO:0000256" key="1">
    <source>
        <dbReference type="SAM" id="Phobius"/>
    </source>
</evidence>
<keyword evidence="1" id="KW-1133">Transmembrane helix</keyword>
<dbReference type="EMBL" id="JBHTMB010000252">
    <property type="protein sequence ID" value="MFD1236970.1"/>
    <property type="molecule type" value="Genomic_DNA"/>
</dbReference>
<proteinExistence type="predicted"/>